<feature type="non-terminal residue" evidence="1">
    <location>
        <position position="1"/>
    </location>
</feature>
<name>X0USR1_9ZZZZ</name>
<dbReference type="EMBL" id="BARS01021884">
    <property type="protein sequence ID" value="GAG08760.1"/>
    <property type="molecule type" value="Genomic_DNA"/>
</dbReference>
<evidence type="ECO:0008006" key="2">
    <source>
        <dbReference type="Google" id="ProtNLM"/>
    </source>
</evidence>
<dbReference type="AlphaFoldDB" id="X0USR1"/>
<protein>
    <recommendedName>
        <fullName evidence="2">Tetratricopeptide repeat protein</fullName>
    </recommendedName>
</protein>
<gene>
    <name evidence="1" type="ORF">S01H1_35072</name>
</gene>
<accession>X0USR1</accession>
<comment type="caution">
    <text evidence="1">The sequence shown here is derived from an EMBL/GenBank/DDBJ whole genome shotgun (WGS) entry which is preliminary data.</text>
</comment>
<feature type="non-terminal residue" evidence="1">
    <location>
        <position position="271"/>
    </location>
</feature>
<proteinExistence type="predicted"/>
<evidence type="ECO:0000313" key="1">
    <source>
        <dbReference type="EMBL" id="GAG08760.1"/>
    </source>
</evidence>
<dbReference type="PANTHER" id="PTHR45588:SF1">
    <property type="entry name" value="WW DOMAIN-CONTAINING PROTEIN"/>
    <property type="match status" value="1"/>
</dbReference>
<reference evidence="1" key="1">
    <citation type="journal article" date="2014" name="Front. Microbiol.">
        <title>High frequency of phylogenetically diverse reductive dehalogenase-homologous genes in deep subseafloor sedimentary metagenomes.</title>
        <authorList>
            <person name="Kawai M."/>
            <person name="Futagami T."/>
            <person name="Toyoda A."/>
            <person name="Takaki Y."/>
            <person name="Nishi S."/>
            <person name="Hori S."/>
            <person name="Arai W."/>
            <person name="Tsubouchi T."/>
            <person name="Morono Y."/>
            <person name="Uchiyama I."/>
            <person name="Ito T."/>
            <person name="Fujiyama A."/>
            <person name="Inagaki F."/>
            <person name="Takami H."/>
        </authorList>
    </citation>
    <scope>NUCLEOTIDE SEQUENCE</scope>
    <source>
        <strain evidence="1">Expedition CK06-06</strain>
    </source>
</reference>
<dbReference type="PANTHER" id="PTHR45588">
    <property type="entry name" value="TPR DOMAIN-CONTAINING PROTEIN"/>
    <property type="match status" value="1"/>
</dbReference>
<organism evidence="1">
    <name type="scientific">marine sediment metagenome</name>
    <dbReference type="NCBI Taxonomy" id="412755"/>
    <lineage>
        <taxon>unclassified sequences</taxon>
        <taxon>metagenomes</taxon>
        <taxon>ecological metagenomes</taxon>
    </lineage>
</organism>
<sequence>ITCFEKVLEIDPDCAMAHWGIAYAVGPNYNKPWEAFEDEEKPDCIRRAKQAIAKAGELQDQVTGQEKALIEAIAHRYPEDGSVEEYAPWNDAYANAMRVVHTQYSDDLDVCSLFAEAIMNRTPWALWDLPTGKPADGADTLEAILILDTAFSDLDGAWQHPGLLHMYIHLMEMSPHPERALRHGDALSTLVPDAGHLTHMATHIDVLCGDYQNVVSRNHSAILADRKFLESRGADNFYSVYRCHNYHFKIYGAMFLGQPSIALETAEELIA</sequence>